<reference evidence="2 3" key="1">
    <citation type="submission" date="2021-01" db="EMBL/GenBank/DDBJ databases">
        <title>Genomic Encyclopedia of Type Strains, Phase IV (KMG-IV): sequencing the most valuable type-strain genomes for metagenomic binning, comparative biology and taxonomic classification.</title>
        <authorList>
            <person name="Goeker M."/>
        </authorList>
    </citation>
    <scope>NUCLEOTIDE SEQUENCE [LARGE SCALE GENOMIC DNA]</scope>
    <source>
        <strain evidence="2 3">DSM 23711</strain>
    </source>
</reference>
<keyword evidence="1" id="KW-0472">Membrane</keyword>
<name>A0ABS2MXY0_9BACI</name>
<dbReference type="EMBL" id="JAFBDR010000005">
    <property type="protein sequence ID" value="MBM7570744.1"/>
    <property type="molecule type" value="Genomic_DNA"/>
</dbReference>
<sequence>MNVENQDYHNNELQLRHMHDQCHHYMHHHVLLTGTDGSSFDGIIVNVDANHVTILVGEDIMMREDQEELVNRQYYDDDGYDGYGRPPRRRYRRYRPRTFPIGSLAALALLPYFFPGYGPYYPPYPPYPYPYY</sequence>
<evidence type="ECO:0000313" key="3">
    <source>
        <dbReference type="Proteomes" id="UP001296943"/>
    </source>
</evidence>
<gene>
    <name evidence="2" type="ORF">JOC48_001222</name>
</gene>
<keyword evidence="3" id="KW-1185">Reference proteome</keyword>
<accession>A0ABS2MXY0</accession>
<dbReference type="RefSeq" id="WP_204498164.1">
    <property type="nucleotide sequence ID" value="NZ_JAFBDR010000005.1"/>
</dbReference>
<organism evidence="2 3">
    <name type="scientific">Aquibacillus albus</name>
    <dbReference type="NCBI Taxonomy" id="1168171"/>
    <lineage>
        <taxon>Bacteria</taxon>
        <taxon>Bacillati</taxon>
        <taxon>Bacillota</taxon>
        <taxon>Bacilli</taxon>
        <taxon>Bacillales</taxon>
        <taxon>Bacillaceae</taxon>
        <taxon>Aquibacillus</taxon>
    </lineage>
</organism>
<evidence type="ECO:0008006" key="4">
    <source>
        <dbReference type="Google" id="ProtNLM"/>
    </source>
</evidence>
<proteinExistence type="predicted"/>
<comment type="caution">
    <text evidence="2">The sequence shown here is derived from an EMBL/GenBank/DDBJ whole genome shotgun (WGS) entry which is preliminary data.</text>
</comment>
<dbReference type="Proteomes" id="UP001296943">
    <property type="component" value="Unassembled WGS sequence"/>
</dbReference>
<evidence type="ECO:0000256" key="1">
    <source>
        <dbReference type="SAM" id="Phobius"/>
    </source>
</evidence>
<keyword evidence="1" id="KW-1133">Transmembrane helix</keyword>
<feature type="transmembrane region" description="Helical" evidence="1">
    <location>
        <begin position="98"/>
        <end position="117"/>
    </location>
</feature>
<protein>
    <recommendedName>
        <fullName evidence="4">DUF2642 domain-containing protein</fullName>
    </recommendedName>
</protein>
<keyword evidence="1" id="KW-0812">Transmembrane</keyword>
<evidence type="ECO:0000313" key="2">
    <source>
        <dbReference type="EMBL" id="MBM7570744.1"/>
    </source>
</evidence>